<dbReference type="InterPro" id="IPR000312">
    <property type="entry name" value="Glycosyl_Trfase_fam3"/>
</dbReference>
<dbReference type="CDD" id="cd01743">
    <property type="entry name" value="GATase1_Anthranilate_Synthase"/>
    <property type="match status" value="1"/>
</dbReference>
<dbReference type="HAMAP" id="MF_00211">
    <property type="entry name" value="TrpD"/>
    <property type="match status" value="1"/>
</dbReference>
<feature type="domain" description="Glutamine amidotransferase" evidence="4">
    <location>
        <begin position="1"/>
        <end position="138"/>
    </location>
</feature>
<dbReference type="PRINTS" id="PR00097">
    <property type="entry name" value="ANTSNTHASEII"/>
</dbReference>
<comment type="caution">
    <text evidence="6">The sequence shown here is derived from an EMBL/GenBank/DDBJ whole genome shotgun (WGS) entry which is preliminary data.</text>
</comment>
<dbReference type="InterPro" id="IPR029062">
    <property type="entry name" value="Class_I_gatase-like"/>
</dbReference>
<dbReference type="RefSeq" id="WP_154571195.1">
    <property type="nucleotide sequence ID" value="NZ_VWSJ01000028.1"/>
</dbReference>
<accession>A0A6L5WKY4</accession>
<dbReference type="Pfam" id="PF00591">
    <property type="entry name" value="Glycos_transf_3"/>
    <property type="match status" value="1"/>
</dbReference>
<dbReference type="Gene3D" id="1.20.970.10">
    <property type="entry name" value="Transferase, Pyrimidine Nucleoside Phosphorylase, Chain C"/>
    <property type="match status" value="1"/>
</dbReference>
<dbReference type="PRINTS" id="PR00099">
    <property type="entry name" value="CPSGATASE"/>
</dbReference>
<dbReference type="InterPro" id="IPR005940">
    <property type="entry name" value="Anthranilate_Pribosyl_Tfrase"/>
</dbReference>
<dbReference type="PRINTS" id="PR00096">
    <property type="entry name" value="GATASE"/>
</dbReference>
<dbReference type="NCBIfam" id="TIGR01245">
    <property type="entry name" value="trpD"/>
    <property type="match status" value="1"/>
</dbReference>
<gene>
    <name evidence="6" type="primary">trpD</name>
    <name evidence="6" type="ORF">F1B92_07110</name>
</gene>
<organism evidence="6 7">
    <name type="scientific">Campylobacter portucalensis</name>
    <dbReference type="NCBI Taxonomy" id="2608384"/>
    <lineage>
        <taxon>Bacteria</taxon>
        <taxon>Pseudomonadati</taxon>
        <taxon>Campylobacterota</taxon>
        <taxon>Epsilonproteobacteria</taxon>
        <taxon>Campylobacterales</taxon>
        <taxon>Campylobacteraceae</taxon>
        <taxon>Campylobacter</taxon>
    </lineage>
</organism>
<protein>
    <submittedName>
        <fullName evidence="6">Anthranilate phosphoribosyltransferase</fullName>
        <ecNumber evidence="6">2.4.2.18</ecNumber>
    </submittedName>
</protein>
<dbReference type="InterPro" id="IPR035902">
    <property type="entry name" value="Nuc_phospho_transferase"/>
</dbReference>
<feature type="domain" description="Glycosyl transferase family 3" evidence="5">
    <location>
        <begin position="225"/>
        <end position="475"/>
    </location>
</feature>
<evidence type="ECO:0000256" key="1">
    <source>
        <dbReference type="ARBA" id="ARBA00022676"/>
    </source>
</evidence>
<dbReference type="Gene3D" id="3.40.50.880">
    <property type="match status" value="1"/>
</dbReference>
<dbReference type="GO" id="GO:0000162">
    <property type="term" value="P:L-tryptophan biosynthetic process"/>
    <property type="evidence" value="ECO:0007669"/>
    <property type="project" value="InterPro"/>
</dbReference>
<dbReference type="InterPro" id="IPR006221">
    <property type="entry name" value="TrpG/PapA_dom"/>
</dbReference>
<proteinExistence type="inferred from homology"/>
<keyword evidence="2 6" id="KW-0808">Transferase</keyword>
<dbReference type="SUPFAM" id="SSF52317">
    <property type="entry name" value="Class I glutamine amidotransferase-like"/>
    <property type="match status" value="1"/>
</dbReference>
<dbReference type="EMBL" id="VWSJ01000028">
    <property type="protein sequence ID" value="MSN96927.1"/>
    <property type="molecule type" value="Genomic_DNA"/>
</dbReference>
<dbReference type="PROSITE" id="PS51273">
    <property type="entry name" value="GATASE_TYPE_1"/>
    <property type="match status" value="1"/>
</dbReference>
<evidence type="ECO:0000256" key="3">
    <source>
        <dbReference type="ARBA" id="ARBA00022962"/>
    </source>
</evidence>
<keyword evidence="7" id="KW-1185">Reference proteome</keyword>
<dbReference type="EC" id="2.4.2.18" evidence="6"/>
<evidence type="ECO:0000259" key="5">
    <source>
        <dbReference type="Pfam" id="PF00591"/>
    </source>
</evidence>
<evidence type="ECO:0000313" key="7">
    <source>
        <dbReference type="Proteomes" id="UP000476338"/>
    </source>
</evidence>
<keyword evidence="3" id="KW-0315">Glutamine amidotransferase</keyword>
<reference evidence="6 7" key="2">
    <citation type="submission" date="2020-03" db="EMBL/GenBank/DDBJ databases">
        <title>Campylobacter portucalensis sp. nov., a new species of Campylobacter isolated from the reproductive tract of bulls.</title>
        <authorList>
            <person name="Silva M.F."/>
            <person name="Pereira G."/>
            <person name="Carneiro C."/>
            <person name="Hemphill A."/>
            <person name="Mateus L."/>
            <person name="Lopes-Da-Costa L."/>
            <person name="Silva E."/>
        </authorList>
    </citation>
    <scope>NUCLEOTIDE SEQUENCE [LARGE SCALE GENOMIC DNA]</scope>
    <source>
        <strain evidence="6 7">FMV-PI01</strain>
    </source>
</reference>
<reference evidence="6 7" key="1">
    <citation type="submission" date="2019-09" db="EMBL/GenBank/DDBJ databases">
        <authorList>
            <person name="Silva M."/>
            <person name="Pereira G."/>
            <person name="Lopes-Da-Costa L."/>
            <person name="Silva E."/>
        </authorList>
    </citation>
    <scope>NUCLEOTIDE SEQUENCE [LARGE SCALE GENOMIC DNA]</scope>
    <source>
        <strain evidence="6 7">FMV-PI01</strain>
    </source>
</reference>
<dbReference type="InterPro" id="IPR017926">
    <property type="entry name" value="GATASE"/>
</dbReference>
<dbReference type="GO" id="GO:0005829">
    <property type="term" value="C:cytosol"/>
    <property type="evidence" value="ECO:0007669"/>
    <property type="project" value="TreeGrafter"/>
</dbReference>
<evidence type="ECO:0000256" key="2">
    <source>
        <dbReference type="ARBA" id="ARBA00022679"/>
    </source>
</evidence>
<dbReference type="PANTHER" id="PTHR43285">
    <property type="entry name" value="ANTHRANILATE PHOSPHORIBOSYLTRANSFERASE"/>
    <property type="match status" value="1"/>
</dbReference>
<dbReference type="GO" id="GO:0004048">
    <property type="term" value="F:anthranilate phosphoribosyltransferase activity"/>
    <property type="evidence" value="ECO:0007669"/>
    <property type="project" value="UniProtKB-EC"/>
</dbReference>
<dbReference type="AlphaFoldDB" id="A0A6L5WKY4"/>
<dbReference type="PANTHER" id="PTHR43285:SF2">
    <property type="entry name" value="ANTHRANILATE PHOSPHORIBOSYLTRANSFERASE"/>
    <property type="match status" value="1"/>
</dbReference>
<name>A0A6L5WKY4_9BACT</name>
<keyword evidence="1 6" id="KW-0328">Glycosyltransferase</keyword>
<sequence length="489" mass="54399">PTHIILSPGPKHPKDSGICLEIIESNLNIPILGICLGHQAIAYKFGASIKTLKTPVHGKSSKISVINEGDIFKNLPSNFEVMRYHSLYVDNLPDELEILAKSDVIMAIKHKTKQIYGIQFHPESFFTQYGKKIIENFINLNQISKNKDKNMENFAPFMKKLQVGYPLDSSDYEIICKAINDKNYDIVQLAGLLVLISEKSLYPDSLAAFVKNILKYSLTYTDRGEYFDIVGTGGDGLKTINISTTTAFILATLGVKVAKHGNKAITSKSGSSDALNALGVKFSSNIDENKRLLDEDGLVFFHAPLFHKITAEVKEVRDRLKIGSVFNMLGPLLNPNLGLKYQLAGNYLEEVNKLMAETLMRLGREHALVVHGMDGMDEVTICDETLIHEVKDGKILEYKITPEQFGFNRAFHKDVEGGTGEENAKILKATLKGELSGPKFDIVVLNAMFGLYTANKVKSPGDAKDIILKAIKDGDVWEYFNRYMSKNAN</sequence>
<dbReference type="Gene3D" id="3.40.1030.10">
    <property type="entry name" value="Nucleoside phosphorylase/phosphoribosyltransferase catalytic domain"/>
    <property type="match status" value="1"/>
</dbReference>
<evidence type="ECO:0000259" key="4">
    <source>
        <dbReference type="Pfam" id="PF00117"/>
    </source>
</evidence>
<dbReference type="SUPFAM" id="SSF52418">
    <property type="entry name" value="Nucleoside phosphorylase/phosphoribosyltransferase catalytic domain"/>
    <property type="match status" value="1"/>
</dbReference>
<evidence type="ECO:0000313" key="6">
    <source>
        <dbReference type="EMBL" id="MSN96927.1"/>
    </source>
</evidence>
<dbReference type="Proteomes" id="UP000476338">
    <property type="component" value="Unassembled WGS sequence"/>
</dbReference>
<feature type="non-terminal residue" evidence="6">
    <location>
        <position position="1"/>
    </location>
</feature>
<dbReference type="Pfam" id="PF00117">
    <property type="entry name" value="GATase"/>
    <property type="match status" value="1"/>
</dbReference>